<evidence type="ECO:0000313" key="3">
    <source>
        <dbReference type="Proteomes" id="UP000315816"/>
    </source>
</evidence>
<dbReference type="PROSITE" id="PS00086">
    <property type="entry name" value="CYTOCHROME_P450"/>
    <property type="match status" value="1"/>
</dbReference>
<name>A0A545SW78_9RHOB</name>
<dbReference type="InterPro" id="IPR017972">
    <property type="entry name" value="Cyt_P450_CS"/>
</dbReference>
<dbReference type="GO" id="GO:0005506">
    <property type="term" value="F:iron ion binding"/>
    <property type="evidence" value="ECO:0007669"/>
    <property type="project" value="InterPro"/>
</dbReference>
<proteinExistence type="inferred from homology"/>
<evidence type="ECO:0000313" key="2">
    <source>
        <dbReference type="EMBL" id="TQV69223.1"/>
    </source>
</evidence>
<keyword evidence="1" id="KW-0408">Iron</keyword>
<keyword evidence="3" id="KW-1185">Reference proteome</keyword>
<dbReference type="GO" id="GO:0016705">
    <property type="term" value="F:oxidoreductase activity, acting on paired donors, with incorporation or reduction of molecular oxygen"/>
    <property type="evidence" value="ECO:0007669"/>
    <property type="project" value="InterPro"/>
</dbReference>
<dbReference type="InterPro" id="IPR001128">
    <property type="entry name" value="Cyt_P450"/>
</dbReference>
<dbReference type="Gene3D" id="1.10.630.10">
    <property type="entry name" value="Cytochrome P450"/>
    <property type="match status" value="1"/>
</dbReference>
<sequence length="128" mass="14169">MILDLSPPKATKPIKTIVSDLLLICCTVKLLLVHLNPAHWDNPIRFLNWQGAGRDAYLPFGAGGRICPGSIVVNQQLTFALSTICQSLALTKDPDTRSGDLKQMFRIVLEPCEIVKFSAAHRLQTRES</sequence>
<dbReference type="EMBL" id="VICH01000004">
    <property type="protein sequence ID" value="TQV69223.1"/>
    <property type="molecule type" value="Genomic_DNA"/>
</dbReference>
<dbReference type="Pfam" id="PF00067">
    <property type="entry name" value="p450"/>
    <property type="match status" value="1"/>
</dbReference>
<dbReference type="GO" id="GO:0004497">
    <property type="term" value="F:monooxygenase activity"/>
    <property type="evidence" value="ECO:0007669"/>
    <property type="project" value="UniProtKB-KW"/>
</dbReference>
<protein>
    <submittedName>
        <fullName evidence="2">Cytochrome P450</fullName>
    </submittedName>
</protein>
<dbReference type="InterPro" id="IPR036396">
    <property type="entry name" value="Cyt_P450_sf"/>
</dbReference>
<gene>
    <name evidence="2" type="ORF">FIL88_06605</name>
</gene>
<dbReference type="OrthoDB" id="9764248at2"/>
<dbReference type="Proteomes" id="UP000315816">
    <property type="component" value="Unassembled WGS sequence"/>
</dbReference>
<dbReference type="GO" id="GO:0020037">
    <property type="term" value="F:heme binding"/>
    <property type="evidence" value="ECO:0007669"/>
    <property type="project" value="InterPro"/>
</dbReference>
<comment type="similarity">
    <text evidence="1">Belongs to the cytochrome P450 family.</text>
</comment>
<organism evidence="2 3">
    <name type="scientific">Aliiroseovarius halocynthiae</name>
    <dbReference type="NCBI Taxonomy" id="985055"/>
    <lineage>
        <taxon>Bacteria</taxon>
        <taxon>Pseudomonadati</taxon>
        <taxon>Pseudomonadota</taxon>
        <taxon>Alphaproteobacteria</taxon>
        <taxon>Rhodobacterales</taxon>
        <taxon>Paracoccaceae</taxon>
        <taxon>Aliiroseovarius</taxon>
    </lineage>
</organism>
<reference evidence="2 3" key="1">
    <citation type="submission" date="2019-06" db="EMBL/GenBank/DDBJ databases">
        <title>A novel species of marine bacteria.</title>
        <authorList>
            <person name="Wang Y."/>
        </authorList>
    </citation>
    <scope>NUCLEOTIDE SEQUENCE [LARGE SCALE GENOMIC DNA]</scope>
    <source>
        <strain evidence="2 3">MA1-10</strain>
    </source>
</reference>
<dbReference type="AlphaFoldDB" id="A0A545SW78"/>
<keyword evidence="1" id="KW-0349">Heme</keyword>
<evidence type="ECO:0000256" key="1">
    <source>
        <dbReference type="RuleBase" id="RU000461"/>
    </source>
</evidence>
<comment type="caution">
    <text evidence="2">The sequence shown here is derived from an EMBL/GenBank/DDBJ whole genome shotgun (WGS) entry which is preliminary data.</text>
</comment>
<keyword evidence="1" id="KW-0503">Monooxygenase</keyword>
<keyword evidence="1" id="KW-0479">Metal-binding</keyword>
<dbReference type="SUPFAM" id="SSF48264">
    <property type="entry name" value="Cytochrome P450"/>
    <property type="match status" value="1"/>
</dbReference>
<accession>A0A545SW78</accession>
<keyword evidence="1" id="KW-0560">Oxidoreductase</keyword>